<organism evidence="4 5">
    <name type="scientific">Ornithinibacillus halophilus</name>
    <dbReference type="NCBI Taxonomy" id="930117"/>
    <lineage>
        <taxon>Bacteria</taxon>
        <taxon>Bacillati</taxon>
        <taxon>Bacillota</taxon>
        <taxon>Bacilli</taxon>
        <taxon>Bacillales</taxon>
        <taxon>Bacillaceae</taxon>
        <taxon>Ornithinibacillus</taxon>
    </lineage>
</organism>
<keyword evidence="5" id="KW-1185">Reference proteome</keyword>
<sequence>MSKVNTNKIPILFTSILYILGLFLFLEWLYPVKEVTDTSNLNVFIIFTLFCFIITILQVHWSISFLLKGFGILFIINGLYSEYSLFSKIWFSELFTHISYNLQLVFSMQWQDLTGMFRSILFLIIIWLMSYLIHYWFVLMKRIFIFVVLTFVYLTVLDTFTIYDSTFPIIRTFILSFLALGMTNFFKEVQLEGIRFSWTKKNPIWIVPLISIVLFSAVIGYAAPKLDPKWPDPVPFIQGVTGNGPGGVVQKVGYGEDDTRLGGSFVQDYSPVFQAVSKEEHYWRIESKDTYTGKGWVKSDDSGYVAQQNGFINYGENSDEIETTRLDATIKFEEDVDIPKLLYPYGIKKAEEFYDLQQNPLDVDLLLNEENGEIITQLGNEEATIPVYSVLYDYPSYSRNSLRAQREFESQELVERYTQLPSSLPERVKDLAHELTDGYSNQYDKVTAIEGYFSRNGFEYQTTEVPVPGADEDYVDQFLFDSKVGYCDNFSTSMVVMLRTLDIPSRWVKGFTSGEKVTDFVEGDTSYDVYEVTNANAHSWVEVYFEDIGWVPFEPTKGFSNLSDFYTDYDSDNDDDFLDAPEPPELEQPELEEEPDPLTPEDEEDSVEAMNPNGDGSSGGGIAFQLSWWHYVIFGAILLAILFVLFKFRFQVRMYWLMNKLEKKQDAETYQDAYHFMLKLLGKKGFSKEPNQTLREYAQRVDTWYRTDSMATLTSEYEKIIYKNDFNHLRLSEVKDLWKNLIKKILG</sequence>
<dbReference type="InterPro" id="IPR002931">
    <property type="entry name" value="Transglutaminase-like"/>
</dbReference>
<name>A0A1M5HDB5_9BACI</name>
<reference evidence="4 5" key="1">
    <citation type="submission" date="2016-11" db="EMBL/GenBank/DDBJ databases">
        <authorList>
            <person name="Jaros S."/>
            <person name="Januszkiewicz K."/>
            <person name="Wedrychowicz H."/>
        </authorList>
    </citation>
    <scope>NUCLEOTIDE SEQUENCE [LARGE SCALE GENOMIC DNA]</scope>
    <source>
        <strain evidence="4 5">IBRC-M 10683</strain>
    </source>
</reference>
<feature type="compositionally biased region" description="Acidic residues" evidence="1">
    <location>
        <begin position="574"/>
        <end position="607"/>
    </location>
</feature>
<feature type="transmembrane region" description="Helical" evidence="2">
    <location>
        <begin position="43"/>
        <end position="63"/>
    </location>
</feature>
<proteinExistence type="predicted"/>
<dbReference type="EMBL" id="FQVW01000017">
    <property type="protein sequence ID" value="SHG13901.1"/>
    <property type="molecule type" value="Genomic_DNA"/>
</dbReference>
<feature type="transmembrane region" description="Helical" evidence="2">
    <location>
        <begin position="169"/>
        <end position="186"/>
    </location>
</feature>
<dbReference type="InterPro" id="IPR052901">
    <property type="entry name" value="Bact_TGase-like"/>
</dbReference>
<evidence type="ECO:0000259" key="3">
    <source>
        <dbReference type="SMART" id="SM00460"/>
    </source>
</evidence>
<dbReference type="Gene3D" id="3.10.620.30">
    <property type="match status" value="1"/>
</dbReference>
<dbReference type="PANTHER" id="PTHR42736:SF1">
    <property type="entry name" value="PROTEIN-GLUTAMINE GAMMA-GLUTAMYLTRANSFERASE"/>
    <property type="match status" value="1"/>
</dbReference>
<evidence type="ECO:0000256" key="1">
    <source>
        <dbReference type="SAM" id="MobiDB-lite"/>
    </source>
</evidence>
<accession>A0A1M5HDB5</accession>
<feature type="transmembrane region" description="Helical" evidence="2">
    <location>
        <begin position="206"/>
        <end position="223"/>
    </location>
</feature>
<gene>
    <name evidence="4" type="ORF">SAMN05216225_101711</name>
</gene>
<dbReference type="RefSeq" id="WP_072890077.1">
    <property type="nucleotide sequence ID" value="NZ_FQVW01000017.1"/>
</dbReference>
<feature type="transmembrane region" description="Helical" evidence="2">
    <location>
        <begin position="12"/>
        <end position="31"/>
    </location>
</feature>
<dbReference type="PANTHER" id="PTHR42736">
    <property type="entry name" value="PROTEIN-GLUTAMINE GAMMA-GLUTAMYLTRANSFERASE"/>
    <property type="match status" value="1"/>
</dbReference>
<keyword evidence="2" id="KW-0812">Transmembrane</keyword>
<dbReference type="STRING" id="930117.SAMN05216225_101711"/>
<evidence type="ECO:0000313" key="4">
    <source>
        <dbReference type="EMBL" id="SHG13901.1"/>
    </source>
</evidence>
<feature type="transmembrane region" description="Helical" evidence="2">
    <location>
        <begin position="143"/>
        <end position="163"/>
    </location>
</feature>
<dbReference type="OrthoDB" id="9804872at2"/>
<keyword evidence="2" id="KW-0472">Membrane</keyword>
<evidence type="ECO:0000256" key="2">
    <source>
        <dbReference type="SAM" id="Phobius"/>
    </source>
</evidence>
<evidence type="ECO:0000313" key="5">
    <source>
        <dbReference type="Proteomes" id="UP000183988"/>
    </source>
</evidence>
<dbReference type="SUPFAM" id="SSF54001">
    <property type="entry name" value="Cysteine proteinases"/>
    <property type="match status" value="1"/>
</dbReference>
<dbReference type="Pfam" id="PF01841">
    <property type="entry name" value="Transglut_core"/>
    <property type="match status" value="1"/>
</dbReference>
<feature type="transmembrane region" description="Helical" evidence="2">
    <location>
        <begin position="116"/>
        <end position="136"/>
    </location>
</feature>
<dbReference type="Proteomes" id="UP000183988">
    <property type="component" value="Unassembled WGS sequence"/>
</dbReference>
<keyword evidence="2" id="KW-1133">Transmembrane helix</keyword>
<feature type="region of interest" description="Disordered" evidence="1">
    <location>
        <begin position="574"/>
        <end position="614"/>
    </location>
</feature>
<dbReference type="SMART" id="SM00460">
    <property type="entry name" value="TGc"/>
    <property type="match status" value="1"/>
</dbReference>
<feature type="transmembrane region" description="Helical" evidence="2">
    <location>
        <begin position="628"/>
        <end position="648"/>
    </location>
</feature>
<protein>
    <recommendedName>
        <fullName evidence="3">Transglutaminase-like domain-containing protein</fullName>
    </recommendedName>
</protein>
<feature type="domain" description="Transglutaminase-like" evidence="3">
    <location>
        <begin position="479"/>
        <end position="557"/>
    </location>
</feature>
<feature type="transmembrane region" description="Helical" evidence="2">
    <location>
        <begin position="70"/>
        <end position="91"/>
    </location>
</feature>
<dbReference type="InterPro" id="IPR038765">
    <property type="entry name" value="Papain-like_cys_pep_sf"/>
</dbReference>
<dbReference type="AlphaFoldDB" id="A0A1M5HDB5"/>